<dbReference type="AlphaFoldDB" id="A0A7V9ACL4"/>
<organism evidence="2 3">
    <name type="scientific">Thermogemmata fonticola</name>
    <dbReference type="NCBI Taxonomy" id="2755323"/>
    <lineage>
        <taxon>Bacteria</taxon>
        <taxon>Pseudomonadati</taxon>
        <taxon>Planctomycetota</taxon>
        <taxon>Planctomycetia</taxon>
        <taxon>Gemmatales</taxon>
        <taxon>Gemmataceae</taxon>
        <taxon>Thermogemmata</taxon>
    </lineage>
</organism>
<protein>
    <recommendedName>
        <fullName evidence="4">Extracellular solute-binding protein</fullName>
    </recommendedName>
</protein>
<dbReference type="PANTHER" id="PTHR43649:SF12">
    <property type="entry name" value="DIACETYLCHITOBIOSE BINDING PROTEIN DASA"/>
    <property type="match status" value="1"/>
</dbReference>
<feature type="chain" id="PRO_5031413018" description="Extracellular solute-binding protein" evidence="1">
    <location>
        <begin position="24"/>
        <end position="495"/>
    </location>
</feature>
<dbReference type="InterPro" id="IPR050490">
    <property type="entry name" value="Bact_solute-bd_prot1"/>
</dbReference>
<name>A0A7V9ACL4_9BACT</name>
<dbReference type="SUPFAM" id="SSF53850">
    <property type="entry name" value="Periplasmic binding protein-like II"/>
    <property type="match status" value="1"/>
</dbReference>
<sequence>MRLKGAARLLLVASILLSSSGCAGEMEEAAPKAERRWEGVELILSCPDTAWRTTLGPLVESWAYRTGAHVRWRSETMQAGDDTDMAIIPAAELGSWADRGELARVPASFRQPGHPFQWTNVLLPYREYLIEWGGQAQALPLAGDAFLVVVRRDRLEDAPVRATHERLWKRVPAPPATWEEFAELAISMTQASGQPCLPSYHGIELADLFFRIAACYDRPALTDVEQTRSTPFFFDPQTAAPRLTAPAFAQAARWLASLAEHRCLPLPPAGSDSVSPNPSSAAGQALANGQAWLAVVCLRDLEQLPRPGGCVDPRFLLAPLPGSRGYYTSAGKWVPTVTPNYVPYFAGGYLGVVRQRCRFPEAAFELLGELGGLARSLEILSTPALNAGPFRSAHLDRERLQVWYGYRFDAERSLHLQDALRHYVRVEVRNPVVGLRAPDQARLRAAAAAELSRLLRGADPQEAVQRLSAAWQRLDADTPLADRLRWRQSSAGLAD</sequence>
<dbReference type="Gene3D" id="3.40.190.10">
    <property type="entry name" value="Periplasmic binding protein-like II"/>
    <property type="match status" value="1"/>
</dbReference>
<feature type="signal peptide" evidence="1">
    <location>
        <begin position="1"/>
        <end position="23"/>
    </location>
</feature>
<evidence type="ECO:0000313" key="3">
    <source>
        <dbReference type="Proteomes" id="UP000542342"/>
    </source>
</evidence>
<evidence type="ECO:0008006" key="4">
    <source>
        <dbReference type="Google" id="ProtNLM"/>
    </source>
</evidence>
<comment type="caution">
    <text evidence="2">The sequence shown here is derived from an EMBL/GenBank/DDBJ whole genome shotgun (WGS) entry which is preliminary data.</text>
</comment>
<dbReference type="PROSITE" id="PS51257">
    <property type="entry name" value="PROKAR_LIPOPROTEIN"/>
    <property type="match status" value="1"/>
</dbReference>
<proteinExistence type="predicted"/>
<accession>A0A7V9ACL4</accession>
<gene>
    <name evidence="2" type="ORF">H0921_14855</name>
</gene>
<evidence type="ECO:0000256" key="1">
    <source>
        <dbReference type="SAM" id="SignalP"/>
    </source>
</evidence>
<keyword evidence="1" id="KW-0732">Signal</keyword>
<dbReference type="RefSeq" id="WP_194539300.1">
    <property type="nucleotide sequence ID" value="NZ_JACEFB010000014.1"/>
</dbReference>
<dbReference type="Proteomes" id="UP000542342">
    <property type="component" value="Unassembled WGS sequence"/>
</dbReference>
<dbReference type="PANTHER" id="PTHR43649">
    <property type="entry name" value="ARABINOSE-BINDING PROTEIN-RELATED"/>
    <property type="match status" value="1"/>
</dbReference>
<reference evidence="2 3" key="1">
    <citation type="submission" date="2020-07" db="EMBL/GenBank/DDBJ databases">
        <title>Thermogemmata thermophila gen. nov., sp. nov., a novel moderate thermophilic planctomycete from a Kamchatka hot spring.</title>
        <authorList>
            <person name="Elcheninov A.G."/>
            <person name="Podosokorskaya O.A."/>
            <person name="Kovaleva O.L."/>
            <person name="Novikov A."/>
            <person name="Bonch-Osmolovskaya E.A."/>
            <person name="Toshchakov S.V."/>
            <person name="Kublanov I.V."/>
        </authorList>
    </citation>
    <scope>NUCLEOTIDE SEQUENCE [LARGE SCALE GENOMIC DNA]</scope>
    <source>
        <strain evidence="2 3">2918</strain>
    </source>
</reference>
<evidence type="ECO:0000313" key="2">
    <source>
        <dbReference type="EMBL" id="MBA2227436.1"/>
    </source>
</evidence>
<keyword evidence="3" id="KW-1185">Reference proteome</keyword>
<dbReference type="EMBL" id="JACEFB010000014">
    <property type="protein sequence ID" value="MBA2227436.1"/>
    <property type="molecule type" value="Genomic_DNA"/>
</dbReference>